<dbReference type="EMBL" id="JABBYC010000035">
    <property type="protein sequence ID" value="MBL0887743.1"/>
    <property type="molecule type" value="Genomic_DNA"/>
</dbReference>
<protein>
    <submittedName>
        <fullName evidence="4">MogA/MoaB family molybdenum cofactor biosynthesis protein</fullName>
    </submittedName>
</protein>
<keyword evidence="2" id="KW-0501">Molybdenum cofactor biosynthesis</keyword>
<reference evidence="4 5" key="1">
    <citation type="journal article" date="2021" name="Arch. Microbiol.">
        <title>Myceligenerans indicum sp. nov., an actinobacterium isolated from mangrove sediment of Sundarbans, India.</title>
        <authorList>
            <person name="Asha K."/>
            <person name="Bhadury P."/>
        </authorList>
    </citation>
    <scope>NUCLEOTIDE SEQUENCE [LARGE SCALE GENOMIC DNA]</scope>
    <source>
        <strain evidence="4 5">I2</strain>
    </source>
</reference>
<dbReference type="Pfam" id="PF00994">
    <property type="entry name" value="MoCF_biosynth"/>
    <property type="match status" value="1"/>
</dbReference>
<comment type="caution">
    <text evidence="4">The sequence shown here is derived from an EMBL/GenBank/DDBJ whole genome shotgun (WGS) entry which is preliminary data.</text>
</comment>
<dbReference type="RefSeq" id="WP_201849195.1">
    <property type="nucleotide sequence ID" value="NZ_JABBYC010000035.1"/>
</dbReference>
<dbReference type="InterPro" id="IPR036425">
    <property type="entry name" value="MoaB/Mog-like_dom_sf"/>
</dbReference>
<name>A0ABS1LNV9_9MICO</name>
<dbReference type="SMART" id="SM00852">
    <property type="entry name" value="MoCF_biosynth"/>
    <property type="match status" value="1"/>
</dbReference>
<dbReference type="PROSITE" id="PS01078">
    <property type="entry name" value="MOCF_BIOSYNTHESIS_1"/>
    <property type="match status" value="1"/>
</dbReference>
<evidence type="ECO:0000256" key="1">
    <source>
        <dbReference type="ARBA" id="ARBA00005046"/>
    </source>
</evidence>
<dbReference type="InterPro" id="IPR001453">
    <property type="entry name" value="MoaB/Mog_dom"/>
</dbReference>
<dbReference type="PANTHER" id="PTHR43764:SF1">
    <property type="entry name" value="MOLYBDOPTERIN MOLYBDOTRANSFERASE"/>
    <property type="match status" value="1"/>
</dbReference>
<dbReference type="Proteomes" id="UP000675409">
    <property type="component" value="Unassembled WGS sequence"/>
</dbReference>
<evidence type="ECO:0000259" key="3">
    <source>
        <dbReference type="SMART" id="SM00852"/>
    </source>
</evidence>
<evidence type="ECO:0000313" key="4">
    <source>
        <dbReference type="EMBL" id="MBL0887743.1"/>
    </source>
</evidence>
<dbReference type="PANTHER" id="PTHR43764">
    <property type="entry name" value="MOLYBDENUM COFACTOR BIOSYNTHESIS"/>
    <property type="match status" value="1"/>
</dbReference>
<organism evidence="4 5">
    <name type="scientific">Myceligenerans indicum</name>
    <dbReference type="NCBI Taxonomy" id="2593663"/>
    <lineage>
        <taxon>Bacteria</taxon>
        <taxon>Bacillati</taxon>
        <taxon>Actinomycetota</taxon>
        <taxon>Actinomycetes</taxon>
        <taxon>Micrococcales</taxon>
        <taxon>Promicromonosporaceae</taxon>
        <taxon>Myceligenerans</taxon>
    </lineage>
</organism>
<keyword evidence="5" id="KW-1185">Reference proteome</keyword>
<gene>
    <name evidence="4" type="ORF">HGK34_15900</name>
</gene>
<proteinExistence type="predicted"/>
<evidence type="ECO:0000256" key="2">
    <source>
        <dbReference type="ARBA" id="ARBA00023150"/>
    </source>
</evidence>
<dbReference type="InterPro" id="IPR008284">
    <property type="entry name" value="MoCF_biosynth_CS"/>
</dbReference>
<dbReference type="InterPro" id="IPR051920">
    <property type="entry name" value="MPT_Adenylyltrnsfr/MoaC-Rel"/>
</dbReference>
<dbReference type="CDD" id="cd00886">
    <property type="entry name" value="MogA_MoaB"/>
    <property type="match status" value="1"/>
</dbReference>
<sequence>MQADRAAVITVSDRCARGDAEDRSGPLLTELLAEEGIDDVVALTVPDGVESVRDAIRRGLALDARLVLTTGGTGVTPRDLTPEGTRELLEAELPGVAEAIRARGASAGIATAVISRGLVGVARMPDGARRALVVNLPGSTGGVRDGAAVVLPLWPHIRDQLDGGDHVRPGQ</sequence>
<comment type="pathway">
    <text evidence="1">Cofactor biosynthesis; molybdopterin biosynthesis.</text>
</comment>
<feature type="domain" description="MoaB/Mog" evidence="3">
    <location>
        <begin position="7"/>
        <end position="157"/>
    </location>
</feature>
<dbReference type="NCBIfam" id="TIGR00177">
    <property type="entry name" value="molyb_syn"/>
    <property type="match status" value="1"/>
</dbReference>
<dbReference type="Gene3D" id="3.40.980.10">
    <property type="entry name" value="MoaB/Mog-like domain"/>
    <property type="match status" value="1"/>
</dbReference>
<accession>A0ABS1LNV9</accession>
<evidence type="ECO:0000313" key="5">
    <source>
        <dbReference type="Proteomes" id="UP000675409"/>
    </source>
</evidence>
<dbReference type="SUPFAM" id="SSF53218">
    <property type="entry name" value="Molybdenum cofactor biosynthesis proteins"/>
    <property type="match status" value="1"/>
</dbReference>